<keyword evidence="3" id="KW-1185">Reference proteome</keyword>
<evidence type="ECO:0000313" key="2">
    <source>
        <dbReference type="EMBL" id="CAK9111939.1"/>
    </source>
</evidence>
<dbReference type="Proteomes" id="UP001642484">
    <property type="component" value="Unassembled WGS sequence"/>
</dbReference>
<accession>A0ABP0SHS4</accession>
<reference evidence="2 3" key="1">
    <citation type="submission" date="2024-02" db="EMBL/GenBank/DDBJ databases">
        <authorList>
            <person name="Chen Y."/>
            <person name="Shah S."/>
            <person name="Dougan E. K."/>
            <person name="Thang M."/>
            <person name="Chan C."/>
        </authorList>
    </citation>
    <scope>NUCLEOTIDE SEQUENCE [LARGE SCALE GENOMIC DNA]</scope>
</reference>
<evidence type="ECO:0000313" key="3">
    <source>
        <dbReference type="Proteomes" id="UP001642484"/>
    </source>
</evidence>
<feature type="non-terminal residue" evidence="2">
    <location>
        <position position="334"/>
    </location>
</feature>
<sequence>MRAANRALAKQEKNMKKRRARLMQAARQLSRDDLLLLVHQAGAGGANDVEEADAISSESDRGEDFSELNKRIDAASKKYKRAKAAAVPRPAPVVSRCRPDNSVCVMVYILAGRLAGVAADFVLGRGWGHRWQRRGRRRFEQCSDRKHLLADVEEAYAQAPVSAVAALAKDPFSHFEFDELLCAHKYVMEHRLAAWIAVQNVEHSVAPSREQVLAQIPMHIAEEAPPKIRKCLCSLASGAPRKQRKWLARFRRRWGCSFGVLRPQDYVPVEERRSKVLAEELNDLKQRRAAMRAANRALAKQEKNMKKRRARLMQAARQLSRDDLLLLVHQAGAG</sequence>
<evidence type="ECO:0000256" key="1">
    <source>
        <dbReference type="SAM" id="Coils"/>
    </source>
</evidence>
<comment type="caution">
    <text evidence="2">The sequence shown here is derived from an EMBL/GenBank/DDBJ whole genome shotgun (WGS) entry which is preliminary data.</text>
</comment>
<keyword evidence="1" id="KW-0175">Coiled coil</keyword>
<name>A0ABP0SHS4_9DINO</name>
<protein>
    <submittedName>
        <fullName evidence="2">Uncharacterized protein</fullName>
    </submittedName>
</protein>
<organism evidence="2 3">
    <name type="scientific">Durusdinium trenchii</name>
    <dbReference type="NCBI Taxonomy" id="1381693"/>
    <lineage>
        <taxon>Eukaryota</taxon>
        <taxon>Sar</taxon>
        <taxon>Alveolata</taxon>
        <taxon>Dinophyceae</taxon>
        <taxon>Suessiales</taxon>
        <taxon>Symbiodiniaceae</taxon>
        <taxon>Durusdinium</taxon>
    </lineage>
</organism>
<proteinExistence type="predicted"/>
<feature type="coiled-coil region" evidence="1">
    <location>
        <begin position="1"/>
        <end position="32"/>
    </location>
</feature>
<gene>
    <name evidence="2" type="ORF">CCMP2556_LOCUS51919</name>
</gene>
<dbReference type="EMBL" id="CAXAMN010027631">
    <property type="protein sequence ID" value="CAK9111939.1"/>
    <property type="molecule type" value="Genomic_DNA"/>
</dbReference>
<feature type="coiled-coil region" evidence="1">
    <location>
        <begin position="274"/>
        <end position="322"/>
    </location>
</feature>